<dbReference type="KEGG" id="cted:CTEST_04595"/>
<feature type="transmembrane region" description="Helical" evidence="2">
    <location>
        <begin position="12"/>
        <end position="34"/>
    </location>
</feature>
<evidence type="ECO:0000256" key="2">
    <source>
        <dbReference type="SAM" id="Phobius"/>
    </source>
</evidence>
<dbReference type="OrthoDB" id="117810at2"/>
<dbReference type="Gene3D" id="2.40.128.110">
    <property type="entry name" value="Lipid/polyisoprenoid-binding, YceI-like"/>
    <property type="match status" value="1"/>
</dbReference>
<evidence type="ECO:0000259" key="3">
    <source>
        <dbReference type="SMART" id="SM00867"/>
    </source>
</evidence>
<accession>A0A0G3H4N4</accession>
<dbReference type="STRING" id="136857.CTEST_04595"/>
<dbReference type="RefSeq" id="WP_047252738.1">
    <property type="nucleotide sequence ID" value="NZ_CP011545.1"/>
</dbReference>
<keyword evidence="5" id="KW-1185">Reference proteome</keyword>
<sequence length="231" mass="23537">MTENSSGRTKKIIAIAVAVLAIIIAAALIIPRIYAANESSDVAAPSLSSSTSATATTDAATDINGAWTISTGSYAGYRVNEVLNGADVTVVGRTETVTGDAAVDNGTLNSGSITVDLASVTTDSDRRDNYFRTQAIDTTANPNAVFTITEPASLEGLGSDPIDVTVQGDLTINGVTQPASATLQVAVVNGEINAAGSIPITWSDFGVEAPNLGFVAVEDAGTLEFLVVLAK</sequence>
<name>A0A0G3H4N4_9CORY</name>
<dbReference type="InterPro" id="IPR036761">
    <property type="entry name" value="TTHA0802/YceI-like_sf"/>
</dbReference>
<dbReference type="InterPro" id="IPR007372">
    <property type="entry name" value="Lipid/polyisoprenoid-bd_YceI"/>
</dbReference>
<keyword evidence="2" id="KW-0812">Transmembrane</keyword>
<feature type="domain" description="Lipid/polyisoprenoid-binding YceI-like" evidence="3">
    <location>
        <begin position="66"/>
        <end position="230"/>
    </location>
</feature>
<dbReference type="SUPFAM" id="SSF101874">
    <property type="entry name" value="YceI-like"/>
    <property type="match status" value="1"/>
</dbReference>
<gene>
    <name evidence="4" type="ORF">CTEST_04595</name>
</gene>
<evidence type="ECO:0000313" key="4">
    <source>
        <dbReference type="EMBL" id="AKK08366.1"/>
    </source>
</evidence>
<dbReference type="AlphaFoldDB" id="A0A0G3H4N4"/>
<dbReference type="SMART" id="SM00867">
    <property type="entry name" value="YceI"/>
    <property type="match status" value="1"/>
</dbReference>
<dbReference type="EMBL" id="CP011545">
    <property type="protein sequence ID" value="AKK08366.1"/>
    <property type="molecule type" value="Genomic_DNA"/>
</dbReference>
<evidence type="ECO:0000256" key="1">
    <source>
        <dbReference type="ARBA" id="ARBA00008812"/>
    </source>
</evidence>
<dbReference type="Proteomes" id="UP000035540">
    <property type="component" value="Chromosome"/>
</dbReference>
<organism evidence="4 5">
    <name type="scientific">Corynebacterium testudinoris</name>
    <dbReference type="NCBI Taxonomy" id="136857"/>
    <lineage>
        <taxon>Bacteria</taxon>
        <taxon>Bacillati</taxon>
        <taxon>Actinomycetota</taxon>
        <taxon>Actinomycetes</taxon>
        <taxon>Mycobacteriales</taxon>
        <taxon>Corynebacteriaceae</taxon>
        <taxon>Corynebacterium</taxon>
    </lineage>
</organism>
<protein>
    <recommendedName>
        <fullName evidence="3">Lipid/polyisoprenoid-binding YceI-like domain-containing protein</fullName>
    </recommendedName>
</protein>
<proteinExistence type="inferred from homology"/>
<keyword evidence="2" id="KW-0472">Membrane</keyword>
<dbReference type="PANTHER" id="PTHR34406:SF1">
    <property type="entry name" value="PROTEIN YCEI"/>
    <property type="match status" value="1"/>
</dbReference>
<dbReference type="PATRIC" id="fig|136857.5.peg.911"/>
<dbReference type="Pfam" id="PF04264">
    <property type="entry name" value="YceI"/>
    <property type="match status" value="1"/>
</dbReference>
<reference evidence="5" key="2">
    <citation type="submission" date="2015-05" db="EMBL/GenBank/DDBJ databases">
        <title>Complete genome sequence of Corynebacterium testudinoris DSM 44614, recovered from necrotic lesions in the mouth of a tortoise.</title>
        <authorList>
            <person name="Ruckert C."/>
            <person name="Albersmeier A."/>
            <person name="Winkler A."/>
            <person name="Tauch A."/>
        </authorList>
    </citation>
    <scope>NUCLEOTIDE SEQUENCE [LARGE SCALE GENOMIC DNA]</scope>
    <source>
        <strain evidence="5">DSM 44614</strain>
    </source>
</reference>
<dbReference type="PANTHER" id="PTHR34406">
    <property type="entry name" value="PROTEIN YCEI"/>
    <property type="match status" value="1"/>
</dbReference>
<evidence type="ECO:0000313" key="5">
    <source>
        <dbReference type="Proteomes" id="UP000035540"/>
    </source>
</evidence>
<comment type="similarity">
    <text evidence="1">Belongs to the UPF0312 family.</text>
</comment>
<keyword evidence="2" id="KW-1133">Transmembrane helix</keyword>
<reference evidence="4 5" key="1">
    <citation type="journal article" date="2015" name="Genome Announc.">
        <title>Complete Genome Sequence of the Type Strain Corynebacterium testudinoris DSM 44614, Recovered from Necrotic Lesions in the Mouth of a Tortoise.</title>
        <authorList>
            <person name="Ruckert C."/>
            <person name="Kriete M."/>
            <person name="Jaenicke S."/>
            <person name="Winkler A."/>
            <person name="Tauch A."/>
        </authorList>
    </citation>
    <scope>NUCLEOTIDE SEQUENCE [LARGE SCALE GENOMIC DNA]</scope>
    <source>
        <strain evidence="4 5">DSM 44614</strain>
    </source>
</reference>